<protein>
    <submittedName>
        <fullName evidence="1">Uncharacterized protein</fullName>
    </submittedName>
</protein>
<dbReference type="Proteomes" id="UP000662783">
    <property type="component" value="Chromosome"/>
</dbReference>
<gene>
    <name evidence="1" type="ORF">JR347_07975</name>
</gene>
<dbReference type="RefSeq" id="WP_205723522.1">
    <property type="nucleotide sequence ID" value="NZ_CP070608.1"/>
</dbReference>
<proteinExistence type="predicted"/>
<evidence type="ECO:0000313" key="1">
    <source>
        <dbReference type="EMBL" id="QSE99011.1"/>
    </source>
</evidence>
<keyword evidence="2" id="KW-1185">Reference proteome</keyword>
<name>A0A975A2M8_9BACT</name>
<dbReference type="KEGG" id="fuv:JR347_07975"/>
<reference evidence="1" key="1">
    <citation type="submission" date="2021-02" db="EMBL/GenBank/DDBJ databases">
        <title>Fulvivirga sp. S481 isolated from sea water.</title>
        <authorList>
            <person name="Bae S.S."/>
            <person name="Baek K."/>
        </authorList>
    </citation>
    <scope>NUCLEOTIDE SEQUENCE</scope>
    <source>
        <strain evidence="1">S481</strain>
    </source>
</reference>
<dbReference type="EMBL" id="CP070608">
    <property type="protein sequence ID" value="QSE99011.1"/>
    <property type="molecule type" value="Genomic_DNA"/>
</dbReference>
<organism evidence="1 2">
    <name type="scientific">Fulvivirga lutea</name>
    <dbReference type="NCBI Taxonomy" id="2810512"/>
    <lineage>
        <taxon>Bacteria</taxon>
        <taxon>Pseudomonadati</taxon>
        <taxon>Bacteroidota</taxon>
        <taxon>Cytophagia</taxon>
        <taxon>Cytophagales</taxon>
        <taxon>Fulvivirgaceae</taxon>
        <taxon>Fulvivirga</taxon>
    </lineage>
</organism>
<dbReference type="AlphaFoldDB" id="A0A975A2M8"/>
<sequence length="188" mass="21649">MRFAFFIIFSIIAHISSYGQHLYKFGTDTVTSDSIQVRLEVKKHFENDIPELVLRYIVKNLGVGDKIIANPLYNIKSSIVFNESNFNGREATLDPRDNALINIKGPFPQYYPFRIDSIDLNDRIQLDKTYFDILASTNNIIISSNESLIMNMTLPIESKDPFTFQIILRLSSKLDNIIHSILTERKTL</sequence>
<accession>A0A975A2M8</accession>
<evidence type="ECO:0000313" key="2">
    <source>
        <dbReference type="Proteomes" id="UP000662783"/>
    </source>
</evidence>